<dbReference type="AlphaFoldDB" id="A0A3B4D2E3"/>
<proteinExistence type="predicted"/>
<evidence type="ECO:0000256" key="6">
    <source>
        <dbReference type="ARBA" id="ARBA00022782"/>
    </source>
</evidence>
<dbReference type="InterPro" id="IPR029562">
    <property type="entry name" value="Chemerin"/>
</dbReference>
<dbReference type="PANTHER" id="PTHR15106">
    <property type="entry name" value="RETINOIC ACID RECEPTOR RESPONDER PROTEIN 2"/>
    <property type="match status" value="1"/>
</dbReference>
<keyword evidence="6" id="KW-0221">Differentiation</keyword>
<dbReference type="Ensembl" id="ENSPNAT00000039001.2">
    <property type="protein sequence ID" value="ENSPNAP00000018502.1"/>
    <property type="gene ID" value="ENSPNAG00000005370.2"/>
</dbReference>
<dbReference type="SUPFAM" id="SSF54403">
    <property type="entry name" value="Cystatin/monellin"/>
    <property type="match status" value="1"/>
</dbReference>
<feature type="chain" id="PRO_5017200504" description="Retinoic acid receptor responder protein 2" evidence="10">
    <location>
        <begin position="21"/>
        <end position="165"/>
    </location>
</feature>
<evidence type="ECO:0000256" key="8">
    <source>
        <dbReference type="ARBA" id="ARBA00023198"/>
    </source>
</evidence>
<keyword evidence="3" id="KW-0145">Chemotaxis</keyword>
<comment type="subcellular location">
    <subcellularLocation>
        <location evidence="1">Secreted</location>
    </subcellularLocation>
</comment>
<dbReference type="GO" id="GO:0030154">
    <property type="term" value="P:cell differentiation"/>
    <property type="evidence" value="ECO:0007669"/>
    <property type="project" value="UniProtKB-KW"/>
</dbReference>
<dbReference type="GeneTree" id="ENSGT00400000024709"/>
<dbReference type="GO" id="GO:0006935">
    <property type="term" value="P:chemotaxis"/>
    <property type="evidence" value="ECO:0007669"/>
    <property type="project" value="UniProtKB-KW"/>
</dbReference>
<dbReference type="GO" id="GO:0050994">
    <property type="term" value="P:regulation of lipid catabolic process"/>
    <property type="evidence" value="ECO:0007669"/>
    <property type="project" value="InterPro"/>
</dbReference>
<keyword evidence="5 10" id="KW-0732">Signal</keyword>
<evidence type="ECO:0000256" key="4">
    <source>
        <dbReference type="ARBA" id="ARBA00022525"/>
    </source>
</evidence>
<reference evidence="11" key="2">
    <citation type="submission" date="2025-08" db="UniProtKB">
        <authorList>
            <consortium name="Ensembl"/>
        </authorList>
    </citation>
    <scope>IDENTIFICATION</scope>
</reference>
<evidence type="ECO:0000256" key="10">
    <source>
        <dbReference type="SAM" id="SignalP"/>
    </source>
</evidence>
<keyword evidence="4" id="KW-0964">Secreted</keyword>
<organism evidence="11 12">
    <name type="scientific">Pygocentrus nattereri</name>
    <name type="common">Red-bellied piranha</name>
    <dbReference type="NCBI Taxonomy" id="42514"/>
    <lineage>
        <taxon>Eukaryota</taxon>
        <taxon>Metazoa</taxon>
        <taxon>Chordata</taxon>
        <taxon>Craniata</taxon>
        <taxon>Vertebrata</taxon>
        <taxon>Euteleostomi</taxon>
        <taxon>Actinopterygii</taxon>
        <taxon>Neopterygii</taxon>
        <taxon>Teleostei</taxon>
        <taxon>Ostariophysi</taxon>
        <taxon>Characiformes</taxon>
        <taxon>Characoidei</taxon>
        <taxon>Pygocentrus</taxon>
    </lineage>
</organism>
<feature type="signal peptide" evidence="10">
    <location>
        <begin position="1"/>
        <end position="20"/>
    </location>
</feature>
<dbReference type="GO" id="GO:0005102">
    <property type="term" value="F:signaling receptor binding"/>
    <property type="evidence" value="ECO:0007669"/>
    <property type="project" value="InterPro"/>
</dbReference>
<dbReference type="GO" id="GO:0005576">
    <property type="term" value="C:extracellular region"/>
    <property type="evidence" value="ECO:0007669"/>
    <property type="project" value="UniProtKB-SubCell"/>
</dbReference>
<evidence type="ECO:0000256" key="2">
    <source>
        <dbReference type="ARBA" id="ARBA00018808"/>
    </source>
</evidence>
<keyword evidence="8" id="KW-0395">Inflammatory response</keyword>
<keyword evidence="12" id="KW-1185">Reference proteome</keyword>
<accession>A0A3B4D2E3</accession>
<evidence type="ECO:0000256" key="1">
    <source>
        <dbReference type="ARBA" id="ARBA00004613"/>
    </source>
</evidence>
<keyword evidence="7" id="KW-1015">Disulfide bond</keyword>
<sequence>MAMSACAVFFVAAFFLGSEAQSDFGKLPESFKKGVELAVEQVNSHSGLQHHFLFFKSIEKSSIEAGFEVTYIYHNFYLKATKCSRGITKADPKKCAFRNDRPLIDCGICYKLYAGEIEKEPKPYIHCVHKPAMTEEMKKTRLEHCNDGAYGNGASTLLASTGTQK</sequence>
<dbReference type="PANTHER" id="PTHR15106:SF2">
    <property type="entry name" value="RETINOIC ACID RECEPTOR RESPONDER PROTEIN 2"/>
    <property type="match status" value="1"/>
</dbReference>
<evidence type="ECO:0000256" key="5">
    <source>
        <dbReference type="ARBA" id="ARBA00022729"/>
    </source>
</evidence>
<evidence type="ECO:0000256" key="9">
    <source>
        <dbReference type="ARBA" id="ARBA00032785"/>
    </source>
</evidence>
<dbReference type="Proteomes" id="UP001501920">
    <property type="component" value="Chromosome 24"/>
</dbReference>
<evidence type="ECO:0000256" key="7">
    <source>
        <dbReference type="ARBA" id="ARBA00023157"/>
    </source>
</evidence>
<dbReference type="STRING" id="42514.ENSPNAP00000018502"/>
<dbReference type="GO" id="GO:0006954">
    <property type="term" value="P:inflammatory response"/>
    <property type="evidence" value="ECO:0007669"/>
    <property type="project" value="UniProtKB-KW"/>
</dbReference>
<reference evidence="11" key="3">
    <citation type="submission" date="2025-09" db="UniProtKB">
        <authorList>
            <consortium name="Ensembl"/>
        </authorList>
    </citation>
    <scope>IDENTIFICATION</scope>
</reference>
<evidence type="ECO:0000256" key="3">
    <source>
        <dbReference type="ARBA" id="ARBA00022500"/>
    </source>
</evidence>
<dbReference type="OMA" id="AGIQHHF"/>
<dbReference type="Gene3D" id="3.10.450.10">
    <property type="match status" value="1"/>
</dbReference>
<name>A0A3B4D2E3_PYGNA</name>
<reference evidence="11 12" key="1">
    <citation type="submission" date="2020-10" db="EMBL/GenBank/DDBJ databases">
        <title>Pygocentrus nattereri (red-bellied piranha) genome, fPygNat1, primary haplotype.</title>
        <authorList>
            <person name="Myers G."/>
            <person name="Meyer A."/>
            <person name="Karagic N."/>
            <person name="Pippel M."/>
            <person name="Winkler S."/>
            <person name="Tracey A."/>
            <person name="Wood J."/>
            <person name="Formenti G."/>
            <person name="Howe K."/>
            <person name="Fedrigo O."/>
            <person name="Jarvis E.D."/>
        </authorList>
    </citation>
    <scope>NUCLEOTIDE SEQUENCE [LARGE SCALE GENOMIC DNA]</scope>
</reference>
<evidence type="ECO:0000313" key="11">
    <source>
        <dbReference type="Ensembl" id="ENSPNAP00000018502.1"/>
    </source>
</evidence>
<evidence type="ECO:0000313" key="12">
    <source>
        <dbReference type="Proteomes" id="UP001501920"/>
    </source>
</evidence>
<protein>
    <recommendedName>
        <fullName evidence="2">Retinoic acid receptor responder protein 2</fullName>
    </recommendedName>
    <alternativeName>
        <fullName evidence="9">Chemerin</fullName>
    </alternativeName>
</protein>
<dbReference type="InterPro" id="IPR046350">
    <property type="entry name" value="Cystatin_sf"/>
</dbReference>